<accession>A0A238Y1I7</accession>
<dbReference type="SUPFAM" id="SSF49785">
    <property type="entry name" value="Galactose-binding domain-like"/>
    <property type="match status" value="1"/>
</dbReference>
<dbReference type="RefSeq" id="WP_089382155.1">
    <property type="nucleotide sequence ID" value="NZ_FZNT01000007.1"/>
</dbReference>
<evidence type="ECO:0000259" key="2">
    <source>
        <dbReference type="PROSITE" id="PS50093"/>
    </source>
</evidence>
<keyword evidence="4" id="KW-1185">Reference proteome</keyword>
<dbReference type="InterPro" id="IPR008979">
    <property type="entry name" value="Galactose-bd-like_sf"/>
</dbReference>
<evidence type="ECO:0000313" key="4">
    <source>
        <dbReference type="Proteomes" id="UP000198384"/>
    </source>
</evidence>
<protein>
    <submittedName>
        <fullName evidence="3">PKD repeat-containing protein</fullName>
    </submittedName>
</protein>
<dbReference type="InterPro" id="IPR003305">
    <property type="entry name" value="CenC_carb-bd"/>
</dbReference>
<dbReference type="CDD" id="cd00146">
    <property type="entry name" value="PKD"/>
    <property type="match status" value="1"/>
</dbReference>
<dbReference type="AlphaFoldDB" id="A0A238Y1I7"/>
<dbReference type="OrthoDB" id="7443339at2"/>
<dbReference type="InterPro" id="IPR000601">
    <property type="entry name" value="PKD_dom"/>
</dbReference>
<keyword evidence="1" id="KW-0378">Hydrolase</keyword>
<dbReference type="Gene3D" id="2.60.120.260">
    <property type="entry name" value="Galactose-binding domain-like"/>
    <property type="match status" value="2"/>
</dbReference>
<dbReference type="InterPro" id="IPR035986">
    <property type="entry name" value="PKD_dom_sf"/>
</dbReference>
<dbReference type="InterPro" id="IPR032179">
    <property type="entry name" value="Cry22Aa_Ig-like"/>
</dbReference>
<dbReference type="PROSITE" id="PS50093">
    <property type="entry name" value="PKD"/>
    <property type="match status" value="1"/>
</dbReference>
<reference evidence="3 4" key="1">
    <citation type="submission" date="2017-06" db="EMBL/GenBank/DDBJ databases">
        <authorList>
            <person name="Kim H.J."/>
            <person name="Triplett B.A."/>
        </authorList>
    </citation>
    <scope>NUCLEOTIDE SEQUENCE [LARGE SCALE GENOMIC DNA]</scope>
    <source>
        <strain evidence="3 4">DSM 29150</strain>
    </source>
</reference>
<dbReference type="SUPFAM" id="SSF49299">
    <property type="entry name" value="PKD domain"/>
    <property type="match status" value="1"/>
</dbReference>
<feature type="domain" description="PKD" evidence="2">
    <location>
        <begin position="60"/>
        <end position="112"/>
    </location>
</feature>
<dbReference type="Pfam" id="PF02018">
    <property type="entry name" value="CBM_4_9"/>
    <property type="match status" value="1"/>
</dbReference>
<sequence>MKQFIKKVKQISILLLAISFIGCDENEELLPEVISSFTYTIDADTGDVTFINTSVNSRNYFWTFGDGTSSTLMNPIKTYTAGEYIVTLKATNVAGASDISEAIIVISDVGAPVITLLGDTTMNIMIGGTFTDPGATAMDDVDGDITANIVVAGDVVDVNTAGTYIITYNVSDSAGNAATERTRTVIVAADTVAPVITLLGDATMNLMVGDTFTDPGATATDDVDGDITDDIVVAGDAVDVNTAGTYTITYNVSDAAGNAADEVTRTVTVTDPNACTPETSESMSASNLNVTFMTDQSANIISDGAGFEWVDNPNANNTVNSSCKVGKINKSGQFPWDNNQIDLDGKLDFDTNSGLKIKVYSAVAGFTVRIKLEEIGNAGNNTELEVATTKTNEWEELSFPFASDKSNKFNKIVIFFDLNANNTDTYYFDDLTLYGDGGGVIPPPSDCPAPPAGELLSNGDFEAGDVCWQFFEGALLSTTVNNTIGGSNSGELPGKPGPSVHLKMERFGVGVVQPNTSYTVTFDIISSGDFGEGGIFKAFAFSEGADGGTVGATLHTLTDSTTSLSTSWETKTYTFTTAANANQVEGGISLLFEIVNSTNSAILNIDNVVVKKTP</sequence>
<dbReference type="InterPro" id="IPR013783">
    <property type="entry name" value="Ig-like_fold"/>
</dbReference>
<evidence type="ECO:0000313" key="3">
    <source>
        <dbReference type="EMBL" id="SNR64149.1"/>
    </source>
</evidence>
<name>A0A238Y1I7_9FLAO</name>
<gene>
    <name evidence="3" type="ORF">SAMN06265371_107166</name>
</gene>
<dbReference type="Pfam" id="PF16403">
    <property type="entry name" value="Bact_surface_Ig-like"/>
    <property type="match status" value="2"/>
</dbReference>
<organism evidence="3 4">
    <name type="scientific">Lutibacter agarilyticus</name>
    <dbReference type="NCBI Taxonomy" id="1109740"/>
    <lineage>
        <taxon>Bacteria</taxon>
        <taxon>Pseudomonadati</taxon>
        <taxon>Bacteroidota</taxon>
        <taxon>Flavobacteriia</taxon>
        <taxon>Flavobacteriales</taxon>
        <taxon>Flavobacteriaceae</taxon>
        <taxon>Lutibacter</taxon>
    </lineage>
</organism>
<dbReference type="Pfam" id="PF18911">
    <property type="entry name" value="PKD_4"/>
    <property type="match status" value="1"/>
</dbReference>
<evidence type="ECO:0000256" key="1">
    <source>
        <dbReference type="ARBA" id="ARBA00022801"/>
    </source>
</evidence>
<dbReference type="PROSITE" id="PS51257">
    <property type="entry name" value="PROKAR_LIPOPROTEIN"/>
    <property type="match status" value="1"/>
</dbReference>
<dbReference type="GO" id="GO:0016798">
    <property type="term" value="F:hydrolase activity, acting on glycosyl bonds"/>
    <property type="evidence" value="ECO:0007669"/>
    <property type="project" value="InterPro"/>
</dbReference>
<proteinExistence type="predicted"/>
<dbReference type="EMBL" id="FZNT01000007">
    <property type="protein sequence ID" value="SNR64149.1"/>
    <property type="molecule type" value="Genomic_DNA"/>
</dbReference>
<dbReference type="Gene3D" id="2.60.40.10">
    <property type="entry name" value="Immunoglobulins"/>
    <property type="match status" value="3"/>
</dbReference>
<dbReference type="Proteomes" id="UP000198384">
    <property type="component" value="Unassembled WGS sequence"/>
</dbReference>